<dbReference type="AlphaFoldDB" id="A0AAV4T889"/>
<accession>A0AAV4T889</accession>
<keyword evidence="2" id="KW-1185">Reference proteome</keyword>
<protein>
    <submittedName>
        <fullName evidence="1">Uncharacterized protein</fullName>
    </submittedName>
</protein>
<organism evidence="1 2">
    <name type="scientific">Caerostris extrusa</name>
    <name type="common">Bark spider</name>
    <name type="synonym">Caerostris bankana</name>
    <dbReference type="NCBI Taxonomy" id="172846"/>
    <lineage>
        <taxon>Eukaryota</taxon>
        <taxon>Metazoa</taxon>
        <taxon>Ecdysozoa</taxon>
        <taxon>Arthropoda</taxon>
        <taxon>Chelicerata</taxon>
        <taxon>Arachnida</taxon>
        <taxon>Araneae</taxon>
        <taxon>Araneomorphae</taxon>
        <taxon>Entelegynae</taxon>
        <taxon>Araneoidea</taxon>
        <taxon>Araneidae</taxon>
        <taxon>Caerostris</taxon>
    </lineage>
</organism>
<evidence type="ECO:0000313" key="1">
    <source>
        <dbReference type="EMBL" id="GIY41531.1"/>
    </source>
</evidence>
<dbReference type="Proteomes" id="UP001054945">
    <property type="component" value="Unassembled WGS sequence"/>
</dbReference>
<evidence type="ECO:0000313" key="2">
    <source>
        <dbReference type="Proteomes" id="UP001054945"/>
    </source>
</evidence>
<sequence>MPDEVGDPLMLQQQNADCNLRPYYPGGTMEVPNSINISTEAVNNNIKAFHNNIEAFNNNIESYNNSTEVFNNNIEAKSRN</sequence>
<name>A0AAV4T889_CAEEX</name>
<reference evidence="1 2" key="1">
    <citation type="submission" date="2021-06" db="EMBL/GenBank/DDBJ databases">
        <title>Caerostris extrusa draft genome.</title>
        <authorList>
            <person name="Kono N."/>
            <person name="Arakawa K."/>
        </authorList>
    </citation>
    <scope>NUCLEOTIDE SEQUENCE [LARGE SCALE GENOMIC DNA]</scope>
</reference>
<proteinExistence type="predicted"/>
<dbReference type="EMBL" id="BPLR01010724">
    <property type="protein sequence ID" value="GIY41531.1"/>
    <property type="molecule type" value="Genomic_DNA"/>
</dbReference>
<gene>
    <name evidence="1" type="ORF">CEXT_160301</name>
</gene>
<comment type="caution">
    <text evidence="1">The sequence shown here is derived from an EMBL/GenBank/DDBJ whole genome shotgun (WGS) entry which is preliminary data.</text>
</comment>